<keyword evidence="1" id="KW-0472">Membrane</keyword>
<reference evidence="2 3" key="1">
    <citation type="submission" date="2018-03" db="EMBL/GenBank/DDBJ databases">
        <title>Genomic Encyclopedia of Archaeal and Bacterial Type Strains, Phase II (KMG-II): from individual species to whole genera.</title>
        <authorList>
            <person name="Goeker M."/>
        </authorList>
    </citation>
    <scope>NUCLEOTIDE SEQUENCE [LARGE SCALE GENOMIC DNA]</scope>
    <source>
        <strain evidence="2 3">DSM 43146</strain>
    </source>
</reference>
<proteinExistence type="predicted"/>
<accession>A0A2T0KNV2</accession>
<evidence type="ECO:0008006" key="4">
    <source>
        <dbReference type="Google" id="ProtNLM"/>
    </source>
</evidence>
<dbReference type="RefSeq" id="WP_106315167.1">
    <property type="nucleotide sequence ID" value="NZ_BOMO01000028.1"/>
</dbReference>
<evidence type="ECO:0000313" key="3">
    <source>
        <dbReference type="Proteomes" id="UP000239415"/>
    </source>
</evidence>
<protein>
    <recommendedName>
        <fullName evidence="4">DUF4367 domain-containing protein</fullName>
    </recommendedName>
</protein>
<evidence type="ECO:0000313" key="2">
    <source>
        <dbReference type="EMBL" id="PRX25421.1"/>
    </source>
</evidence>
<sequence>MNDLELLDTYGPDAPPPSDAALDAARARLLGAMDPATARPRPSLTRGWGIAVAGLGLAAAVAVAGVTLPRIADRPAPGVTATTGSGPIRLVAAAKPEFPWTLPGLGKASFTANPGDPVIAVYLAEDHSDVYLTSTDAPSKGEPADVGGRPGRIIEFNGTTDNGRPPLDLVWEHRPDLWLRLTGQGRYATPEALIELAGRVQDKPQRLRFEVTVGLIPDGWELAAFKDESILTYRDPADPGTDFSVQWTPKGEPLFRAREIEGMENASKVTVQGRPADLFRAGEFWMVQARLADGSIFRLMTPRSFTEEQALELAGSIRRST</sequence>
<keyword evidence="1" id="KW-0812">Transmembrane</keyword>
<dbReference type="EMBL" id="PVMZ01000001">
    <property type="protein sequence ID" value="PRX25421.1"/>
    <property type="molecule type" value="Genomic_DNA"/>
</dbReference>
<gene>
    <name evidence="2" type="ORF">CLV67_101134</name>
</gene>
<evidence type="ECO:0000256" key="1">
    <source>
        <dbReference type="SAM" id="Phobius"/>
    </source>
</evidence>
<name>A0A2T0KNV2_9ACTN</name>
<dbReference type="AlphaFoldDB" id="A0A2T0KNV2"/>
<organism evidence="2 3">
    <name type="scientific">Actinoplanes italicus</name>
    <dbReference type="NCBI Taxonomy" id="113567"/>
    <lineage>
        <taxon>Bacteria</taxon>
        <taxon>Bacillati</taxon>
        <taxon>Actinomycetota</taxon>
        <taxon>Actinomycetes</taxon>
        <taxon>Micromonosporales</taxon>
        <taxon>Micromonosporaceae</taxon>
        <taxon>Actinoplanes</taxon>
    </lineage>
</organism>
<feature type="transmembrane region" description="Helical" evidence="1">
    <location>
        <begin position="48"/>
        <end position="68"/>
    </location>
</feature>
<keyword evidence="3" id="KW-1185">Reference proteome</keyword>
<keyword evidence="1" id="KW-1133">Transmembrane helix</keyword>
<dbReference type="Proteomes" id="UP000239415">
    <property type="component" value="Unassembled WGS sequence"/>
</dbReference>
<comment type="caution">
    <text evidence="2">The sequence shown here is derived from an EMBL/GenBank/DDBJ whole genome shotgun (WGS) entry which is preliminary data.</text>
</comment>
<dbReference type="OrthoDB" id="3671425at2"/>